<gene>
    <name evidence="2" type="ORF">BDV95DRAFT_603398</name>
</gene>
<evidence type="ECO:0000256" key="1">
    <source>
        <dbReference type="SAM" id="SignalP"/>
    </source>
</evidence>
<keyword evidence="1" id="KW-0732">Signal</keyword>
<dbReference type="EMBL" id="JAADJZ010000004">
    <property type="protein sequence ID" value="KAF2876022.1"/>
    <property type="molecule type" value="Genomic_DNA"/>
</dbReference>
<feature type="chain" id="PRO_5028962311" evidence="1">
    <location>
        <begin position="24"/>
        <end position="89"/>
    </location>
</feature>
<dbReference type="AlphaFoldDB" id="A0A7C8ML14"/>
<comment type="caution">
    <text evidence="2">The sequence shown here is derived from an EMBL/GenBank/DDBJ whole genome shotgun (WGS) entry which is preliminary data.</text>
</comment>
<evidence type="ECO:0000313" key="3">
    <source>
        <dbReference type="Proteomes" id="UP000481861"/>
    </source>
</evidence>
<dbReference type="Proteomes" id="UP000481861">
    <property type="component" value="Unassembled WGS sequence"/>
</dbReference>
<evidence type="ECO:0000313" key="2">
    <source>
        <dbReference type="EMBL" id="KAF2876022.1"/>
    </source>
</evidence>
<feature type="signal peptide" evidence="1">
    <location>
        <begin position="1"/>
        <end position="23"/>
    </location>
</feature>
<protein>
    <submittedName>
        <fullName evidence="2">Uncharacterized protein</fullName>
    </submittedName>
</protein>
<reference evidence="2 3" key="1">
    <citation type="submission" date="2020-01" db="EMBL/GenBank/DDBJ databases">
        <authorList>
            <consortium name="DOE Joint Genome Institute"/>
            <person name="Haridas S."/>
            <person name="Albert R."/>
            <person name="Binder M."/>
            <person name="Bloem J."/>
            <person name="Labutti K."/>
            <person name="Salamov A."/>
            <person name="Andreopoulos B."/>
            <person name="Baker S.E."/>
            <person name="Barry K."/>
            <person name="Bills G."/>
            <person name="Bluhm B.H."/>
            <person name="Cannon C."/>
            <person name="Castanera R."/>
            <person name="Culley D.E."/>
            <person name="Daum C."/>
            <person name="Ezra D."/>
            <person name="Gonzalez J.B."/>
            <person name="Henrissat B."/>
            <person name="Kuo A."/>
            <person name="Liang C."/>
            <person name="Lipzen A."/>
            <person name="Lutzoni F."/>
            <person name="Magnuson J."/>
            <person name="Mondo S."/>
            <person name="Nolan M."/>
            <person name="Ohm R."/>
            <person name="Pangilinan J."/>
            <person name="Park H.-J.H."/>
            <person name="Ramirez L."/>
            <person name="Alfaro M."/>
            <person name="Sun H."/>
            <person name="Tritt A."/>
            <person name="Yoshinaga Y."/>
            <person name="Zwiers L.-H.L."/>
            <person name="Turgeon B.G."/>
            <person name="Goodwin S.B."/>
            <person name="Spatafora J.W."/>
            <person name="Crous P.W."/>
            <person name="Grigoriev I.V."/>
        </authorList>
    </citation>
    <scope>NUCLEOTIDE SEQUENCE [LARGE SCALE GENOMIC DNA]</scope>
    <source>
        <strain evidence="2 3">CBS 611.86</strain>
    </source>
</reference>
<name>A0A7C8ML14_9PLEO</name>
<sequence length="89" mass="9840">MKITLAGLVVVLLLLAWLQWILWQYNPDLEVPGMDCGNGFVCLPGPPDQPLPHRRSSAFSPACARVTVRPSFALDTLGSPEPSVYTRKY</sequence>
<proteinExistence type="predicted"/>
<organism evidence="2 3">
    <name type="scientific">Massariosphaeria phaeospora</name>
    <dbReference type="NCBI Taxonomy" id="100035"/>
    <lineage>
        <taxon>Eukaryota</taxon>
        <taxon>Fungi</taxon>
        <taxon>Dikarya</taxon>
        <taxon>Ascomycota</taxon>
        <taxon>Pezizomycotina</taxon>
        <taxon>Dothideomycetes</taxon>
        <taxon>Pleosporomycetidae</taxon>
        <taxon>Pleosporales</taxon>
        <taxon>Pleosporales incertae sedis</taxon>
        <taxon>Massariosphaeria</taxon>
    </lineage>
</organism>
<keyword evidence="3" id="KW-1185">Reference proteome</keyword>
<accession>A0A7C8ML14</accession>